<evidence type="ECO:0000256" key="1">
    <source>
        <dbReference type="ARBA" id="ARBA00001933"/>
    </source>
</evidence>
<evidence type="ECO:0000256" key="2">
    <source>
        <dbReference type="ARBA" id="ARBA00007441"/>
    </source>
</evidence>
<dbReference type="EC" id="2.6.1.2" evidence="6"/>
<evidence type="ECO:0000256" key="6">
    <source>
        <dbReference type="ARBA" id="ARBA00026106"/>
    </source>
</evidence>
<dbReference type="InterPro" id="IPR015421">
    <property type="entry name" value="PyrdxlP-dep_Trfase_major"/>
</dbReference>
<dbReference type="PANTHER" id="PTHR43488">
    <property type="entry name" value="GLUTAMATE-PYRUVATE AMINOTRANSFERASE ALAA"/>
    <property type="match status" value="1"/>
</dbReference>
<evidence type="ECO:0000256" key="5">
    <source>
        <dbReference type="ARBA" id="ARBA00022898"/>
    </source>
</evidence>
<comment type="caution">
    <text evidence="8">The sequence shown here is derived from an EMBL/GenBank/DDBJ whole genome shotgun (WGS) entry which is preliminary data.</text>
</comment>
<dbReference type="Gene3D" id="3.90.1150.10">
    <property type="entry name" value="Aspartate Aminotransferase, domain 1"/>
    <property type="match status" value="1"/>
</dbReference>
<protein>
    <recommendedName>
        <fullName evidence="6">alanine transaminase</fullName>
        <ecNumber evidence="6">2.6.1.2</ecNumber>
    </recommendedName>
</protein>
<organism evidence="8 9">
    <name type="scientific">Litoribacillus peritrichatus</name>
    <dbReference type="NCBI Taxonomy" id="718191"/>
    <lineage>
        <taxon>Bacteria</taxon>
        <taxon>Pseudomonadati</taxon>
        <taxon>Pseudomonadota</taxon>
        <taxon>Gammaproteobacteria</taxon>
        <taxon>Oceanospirillales</taxon>
        <taxon>Oceanospirillaceae</taxon>
        <taxon>Litoribacillus</taxon>
    </lineage>
</organism>
<accession>A0ABP7N739</accession>
<dbReference type="RefSeq" id="WP_344800088.1">
    <property type="nucleotide sequence ID" value="NZ_BAABBN010000012.1"/>
</dbReference>
<dbReference type="GO" id="GO:0008483">
    <property type="term" value="F:transaminase activity"/>
    <property type="evidence" value="ECO:0007669"/>
    <property type="project" value="UniProtKB-KW"/>
</dbReference>
<evidence type="ECO:0000259" key="7">
    <source>
        <dbReference type="Pfam" id="PF00155"/>
    </source>
</evidence>
<dbReference type="Gene3D" id="3.40.640.10">
    <property type="entry name" value="Type I PLP-dependent aspartate aminotransferase-like (Major domain)"/>
    <property type="match status" value="1"/>
</dbReference>
<dbReference type="SUPFAM" id="SSF53383">
    <property type="entry name" value="PLP-dependent transferases"/>
    <property type="match status" value="1"/>
</dbReference>
<dbReference type="Proteomes" id="UP001501565">
    <property type="component" value="Unassembled WGS sequence"/>
</dbReference>
<feature type="domain" description="Aminotransferase class I/classII large" evidence="7">
    <location>
        <begin position="34"/>
        <end position="389"/>
    </location>
</feature>
<comment type="cofactor">
    <cofactor evidence="1">
        <name>pyridoxal 5'-phosphate</name>
        <dbReference type="ChEBI" id="CHEBI:597326"/>
    </cofactor>
</comment>
<dbReference type="PANTHER" id="PTHR43488:SF2">
    <property type="entry name" value="GLUTAMATE-PYRUVATE AMINOTRANSFERASE ALAA"/>
    <property type="match status" value="1"/>
</dbReference>
<dbReference type="InterPro" id="IPR004839">
    <property type="entry name" value="Aminotransferase_I/II_large"/>
</dbReference>
<proteinExistence type="inferred from homology"/>
<evidence type="ECO:0000313" key="9">
    <source>
        <dbReference type="Proteomes" id="UP001501565"/>
    </source>
</evidence>
<gene>
    <name evidence="8" type="ORF">GCM10022277_36830</name>
</gene>
<reference evidence="9" key="1">
    <citation type="journal article" date="2019" name="Int. J. Syst. Evol. Microbiol.">
        <title>The Global Catalogue of Microorganisms (GCM) 10K type strain sequencing project: providing services to taxonomists for standard genome sequencing and annotation.</title>
        <authorList>
            <consortium name="The Broad Institute Genomics Platform"/>
            <consortium name="The Broad Institute Genome Sequencing Center for Infectious Disease"/>
            <person name="Wu L."/>
            <person name="Ma J."/>
        </authorList>
    </citation>
    <scope>NUCLEOTIDE SEQUENCE [LARGE SCALE GENOMIC DNA]</scope>
    <source>
        <strain evidence="9">JCM 17551</strain>
    </source>
</reference>
<dbReference type="InterPro" id="IPR015424">
    <property type="entry name" value="PyrdxlP-dep_Trfase"/>
</dbReference>
<keyword evidence="9" id="KW-1185">Reference proteome</keyword>
<dbReference type="EMBL" id="BAABBN010000012">
    <property type="protein sequence ID" value="GAA3937097.1"/>
    <property type="molecule type" value="Genomic_DNA"/>
</dbReference>
<evidence type="ECO:0000313" key="8">
    <source>
        <dbReference type="EMBL" id="GAA3937097.1"/>
    </source>
</evidence>
<keyword evidence="5" id="KW-0663">Pyridoxal phosphate</keyword>
<comment type="similarity">
    <text evidence="2">Belongs to the class-I pyridoxal-phosphate-dependent aminotransferase family.</text>
</comment>
<name>A0ABP7N739_9GAMM</name>
<dbReference type="InterPro" id="IPR051926">
    <property type="entry name" value="Ala_Aminotransferase"/>
</dbReference>
<keyword evidence="4" id="KW-0808">Transferase</keyword>
<dbReference type="InterPro" id="IPR015422">
    <property type="entry name" value="PyrdxlP-dep_Trfase_small"/>
</dbReference>
<dbReference type="Pfam" id="PF00155">
    <property type="entry name" value="Aminotran_1_2"/>
    <property type="match status" value="1"/>
</dbReference>
<dbReference type="CDD" id="cd00609">
    <property type="entry name" value="AAT_like"/>
    <property type="match status" value="1"/>
</dbReference>
<sequence>MHTINKSNKLLNVCYDIRGPVLQEARRLEDEGHKVLKLNIGNPAPFGFDAPDEIVQDVIRNLPNAQGYCESKGLFAARKAIMHDCQNKNIQGVGIEDIYIGNGVSELITLSTQALLNNGDELLIPAPDYPLWTAATSLAGGTAVHYICDEQSNWAPDIEDIKRKITDKTRGIVVINPNNPTGAVYPDSLLLDIIELARQYNLIIFADEIYDRILYDGVKHTPLASLSEDVLTISFNGLSKAYRAAGFRSGWMFLSGPKHHAKDYIEGIDILSSMRLCANVPSMHAIQTALGGYQSINELILPGGRLKEQRDICYEALNQIPGISCTKPDGALYLFAKMDKRFNIQDDERFAMDLLTQEKILIVQGTAFNWPHPDHFRIVFLPHKEDLVNATSRIERFFSRYKQL</sequence>
<evidence type="ECO:0000256" key="4">
    <source>
        <dbReference type="ARBA" id="ARBA00022679"/>
    </source>
</evidence>
<keyword evidence="3 8" id="KW-0032">Aminotransferase</keyword>
<evidence type="ECO:0000256" key="3">
    <source>
        <dbReference type="ARBA" id="ARBA00022576"/>
    </source>
</evidence>